<keyword evidence="3" id="KW-1185">Reference proteome</keyword>
<dbReference type="EMBL" id="KI965486">
    <property type="protein sequence ID" value="EUD64962.1"/>
    <property type="molecule type" value="Genomic_DNA"/>
</dbReference>
<protein>
    <submittedName>
        <fullName evidence="2">Uncharacterized protein</fullName>
    </submittedName>
</protein>
<gene>
    <name evidence="2" type="ORF">C922_04694</name>
</gene>
<dbReference type="GeneID" id="20039968"/>
<dbReference type="AlphaFoldDB" id="W6ZVZ7"/>
<feature type="compositionally biased region" description="Basic and acidic residues" evidence="1">
    <location>
        <begin position="1"/>
        <end position="10"/>
    </location>
</feature>
<dbReference type="VEuPathDB" id="PlasmoDB:C922_04694"/>
<sequence>MERSKEKSEGVFEVSAREVYPPPGKNAGGEVRNHPRNRGNRPVNFTQFNANAMRYYIPFIIKAENNTRPNDGETIDIKGLTGQGEEMINKIMEAVAGLIRARIKTATR</sequence>
<accession>W6ZVZ7</accession>
<evidence type="ECO:0000256" key="1">
    <source>
        <dbReference type="SAM" id="MobiDB-lite"/>
    </source>
</evidence>
<dbReference type="Proteomes" id="UP000030640">
    <property type="component" value="Unassembled WGS sequence"/>
</dbReference>
<evidence type="ECO:0000313" key="3">
    <source>
        <dbReference type="Proteomes" id="UP000030640"/>
    </source>
</evidence>
<dbReference type="RefSeq" id="XP_008818495.1">
    <property type="nucleotide sequence ID" value="XM_008820273.1"/>
</dbReference>
<feature type="region of interest" description="Disordered" evidence="1">
    <location>
        <begin position="1"/>
        <end position="43"/>
    </location>
</feature>
<proteinExistence type="predicted"/>
<organism evidence="2 3">
    <name type="scientific">Plasmodium inui San Antonio 1</name>
    <dbReference type="NCBI Taxonomy" id="1237626"/>
    <lineage>
        <taxon>Eukaryota</taxon>
        <taxon>Sar</taxon>
        <taxon>Alveolata</taxon>
        <taxon>Apicomplexa</taxon>
        <taxon>Aconoidasida</taxon>
        <taxon>Haemosporida</taxon>
        <taxon>Plasmodiidae</taxon>
        <taxon>Plasmodium</taxon>
        <taxon>Plasmodium (Plasmodium)</taxon>
    </lineage>
</organism>
<evidence type="ECO:0000313" key="2">
    <source>
        <dbReference type="EMBL" id="EUD64962.1"/>
    </source>
</evidence>
<name>W6ZVZ7_9APIC</name>
<reference evidence="2 3" key="1">
    <citation type="submission" date="2013-02" db="EMBL/GenBank/DDBJ databases">
        <title>The Genome Sequence of Plasmodium inui San Antonio 1.</title>
        <authorList>
            <consortium name="The Broad Institute Genome Sequencing Platform"/>
            <consortium name="The Broad Institute Genome Sequencing Center for Infectious Disease"/>
            <person name="Neafsey D."/>
            <person name="Cheeseman I."/>
            <person name="Volkman S."/>
            <person name="Adams J."/>
            <person name="Walker B."/>
            <person name="Young S.K."/>
            <person name="Zeng Q."/>
            <person name="Gargeya S."/>
            <person name="Fitzgerald M."/>
            <person name="Haas B."/>
            <person name="Abouelleil A."/>
            <person name="Alvarado L."/>
            <person name="Arachchi H.M."/>
            <person name="Berlin A.M."/>
            <person name="Chapman S.B."/>
            <person name="Dewar J."/>
            <person name="Goldberg J."/>
            <person name="Griggs A."/>
            <person name="Gujja S."/>
            <person name="Hansen M."/>
            <person name="Howarth C."/>
            <person name="Imamovic A."/>
            <person name="Larimer J."/>
            <person name="McCowan C."/>
            <person name="Murphy C."/>
            <person name="Neiman D."/>
            <person name="Pearson M."/>
            <person name="Priest M."/>
            <person name="Roberts A."/>
            <person name="Saif S."/>
            <person name="Shea T."/>
            <person name="Sisk P."/>
            <person name="Sykes S."/>
            <person name="Wortman J."/>
            <person name="Nusbaum C."/>
            <person name="Birren B."/>
        </authorList>
    </citation>
    <scope>NUCLEOTIDE SEQUENCE [LARGE SCALE GENOMIC DNA]</scope>
    <source>
        <strain evidence="2 3">San Antonio 1</strain>
    </source>
</reference>